<dbReference type="GO" id="GO:0006744">
    <property type="term" value="P:ubiquinone biosynthetic process"/>
    <property type="evidence" value="ECO:0007669"/>
    <property type="project" value="UniProtKB-UniRule"/>
</dbReference>
<feature type="transmembrane region" description="Helical" evidence="9">
    <location>
        <begin position="6"/>
        <end position="25"/>
    </location>
</feature>
<comment type="function">
    <text evidence="9">Catalyzes the prenylation of para-hydroxybenzoate (PHB) with an all-trans polyprenyl group. Mediates the second step in the final reaction sequence of coenzyme Q (CoQ) biosynthesis, which is the condensation of the polyisoprenoid side chain with PHB, generating the first membrane-bound Q intermediate.</text>
</comment>
<comment type="similarity">
    <text evidence="4 9">Belongs to the UbiA prenyltransferase family.</text>
</comment>
<dbReference type="AlphaFoldDB" id="A0A077ZSN2"/>
<protein>
    <recommendedName>
        <fullName evidence="9">4-hydroxybenzoate polyprenyltransferase, mitochondrial</fullName>
        <shortName evidence="9">4-HB polyprenyltransferase</shortName>
        <ecNumber evidence="9">2.5.1.39</ecNumber>
    </recommendedName>
    <alternativeName>
        <fullName evidence="9">Para-hydroxybenzoate--polyprenyltransferase</fullName>
        <shortName evidence="9">PHB:PPT</shortName>
        <shortName evidence="9">PHB:polyprenyltransferase</shortName>
    </alternativeName>
</protein>
<comment type="pathway">
    <text evidence="9">Cofactor biosynthesis; ubiquinone biosynthesis.</text>
</comment>
<feature type="transmembrane region" description="Helical" evidence="9">
    <location>
        <begin position="56"/>
        <end position="72"/>
    </location>
</feature>
<dbReference type="GO" id="GO:0008299">
    <property type="term" value="P:isoprenoid biosynthetic process"/>
    <property type="evidence" value="ECO:0007669"/>
    <property type="project" value="UniProtKB-UniRule"/>
</dbReference>
<dbReference type="EMBL" id="CCKQ01001458">
    <property type="protein sequence ID" value="CDW72574.1"/>
    <property type="molecule type" value="Genomic_DNA"/>
</dbReference>
<evidence type="ECO:0000256" key="2">
    <source>
        <dbReference type="ARBA" id="ARBA00004141"/>
    </source>
</evidence>
<dbReference type="PANTHER" id="PTHR11048">
    <property type="entry name" value="PRENYLTRANSFERASES"/>
    <property type="match status" value="1"/>
</dbReference>
<feature type="transmembrane region" description="Helical" evidence="9">
    <location>
        <begin position="590"/>
        <end position="610"/>
    </location>
</feature>
<dbReference type="InterPro" id="IPR044878">
    <property type="entry name" value="UbiA_sf"/>
</dbReference>
<dbReference type="PROSITE" id="PS00943">
    <property type="entry name" value="UBIA"/>
    <property type="match status" value="1"/>
</dbReference>
<keyword evidence="7 9" id="KW-1133">Transmembrane helix</keyword>
<reference evidence="10 11" key="1">
    <citation type="submission" date="2014-06" db="EMBL/GenBank/DDBJ databases">
        <authorList>
            <person name="Swart Estienne"/>
        </authorList>
    </citation>
    <scope>NUCLEOTIDE SEQUENCE [LARGE SCALE GENOMIC DNA]</scope>
    <source>
        <strain evidence="10 11">130c</strain>
    </source>
</reference>
<feature type="transmembrane region" description="Helical" evidence="9">
    <location>
        <begin position="495"/>
        <end position="514"/>
    </location>
</feature>
<keyword evidence="9" id="KW-0999">Mitochondrion inner membrane</keyword>
<dbReference type="Gene3D" id="1.10.357.140">
    <property type="entry name" value="UbiA prenyltransferase"/>
    <property type="match status" value="1"/>
</dbReference>
<keyword evidence="8 9" id="KW-0472">Membrane</keyword>
<evidence type="ECO:0000256" key="3">
    <source>
        <dbReference type="ARBA" id="ARBA00005179"/>
    </source>
</evidence>
<evidence type="ECO:0000256" key="4">
    <source>
        <dbReference type="ARBA" id="ARBA00005985"/>
    </source>
</evidence>
<dbReference type="GO" id="GO:0008412">
    <property type="term" value="F:4-hydroxybenzoate polyprenyltransferase activity"/>
    <property type="evidence" value="ECO:0007669"/>
    <property type="project" value="UniProtKB-EC"/>
</dbReference>
<dbReference type="FunFam" id="1.20.120.1780:FF:000001">
    <property type="entry name" value="4-hydroxybenzoate octaprenyltransferase"/>
    <property type="match status" value="1"/>
</dbReference>
<keyword evidence="9" id="KW-0831">Ubiquinone biosynthesis</keyword>
<dbReference type="CDD" id="cd13959">
    <property type="entry name" value="PT_UbiA_COQ2"/>
    <property type="match status" value="1"/>
</dbReference>
<dbReference type="InterPro" id="IPR000537">
    <property type="entry name" value="UbiA_prenyltransferase"/>
</dbReference>
<dbReference type="InterPro" id="IPR030470">
    <property type="entry name" value="UbiA_prenylTrfase_CS"/>
</dbReference>
<comment type="pathway">
    <text evidence="3">Secondary metabolite biosynthesis.</text>
</comment>
<feature type="transmembrane region" description="Helical" evidence="9">
    <location>
        <begin position="562"/>
        <end position="578"/>
    </location>
</feature>
<dbReference type="UniPathway" id="UPA00232"/>
<dbReference type="Gene3D" id="1.20.120.1780">
    <property type="entry name" value="UbiA prenyltransferase"/>
    <property type="match status" value="1"/>
</dbReference>
<comment type="cofactor">
    <cofactor evidence="1 9">
        <name>Mg(2+)</name>
        <dbReference type="ChEBI" id="CHEBI:18420"/>
    </cofactor>
</comment>
<feature type="transmembrane region" description="Helical" evidence="9">
    <location>
        <begin position="78"/>
        <end position="97"/>
    </location>
</feature>
<dbReference type="InterPro" id="IPR039653">
    <property type="entry name" value="Prenyltransferase"/>
</dbReference>
<evidence type="ECO:0000256" key="8">
    <source>
        <dbReference type="ARBA" id="ARBA00023136"/>
    </source>
</evidence>
<evidence type="ECO:0000313" key="11">
    <source>
        <dbReference type="Proteomes" id="UP000039865"/>
    </source>
</evidence>
<dbReference type="EC" id="2.5.1.39" evidence="9"/>
<keyword evidence="6 9" id="KW-0812">Transmembrane</keyword>
<name>A0A077ZSN2_STYLE</name>
<dbReference type="GO" id="GO:0005743">
    <property type="term" value="C:mitochondrial inner membrane"/>
    <property type="evidence" value="ECO:0007669"/>
    <property type="project" value="UniProtKB-SubCell"/>
</dbReference>
<dbReference type="Pfam" id="PF01040">
    <property type="entry name" value="UbiA"/>
    <property type="match status" value="1"/>
</dbReference>
<keyword evidence="9" id="KW-0414">Isoprene biosynthesis</keyword>
<proteinExistence type="inferred from homology"/>
<dbReference type="InterPro" id="IPR006370">
    <property type="entry name" value="HB_polyprenyltransferase-like"/>
</dbReference>
<evidence type="ECO:0000256" key="1">
    <source>
        <dbReference type="ARBA" id="ARBA00001946"/>
    </source>
</evidence>
<keyword evidence="5 9" id="KW-0808">Transferase</keyword>
<keyword evidence="11" id="KW-1185">Reference proteome</keyword>
<dbReference type="InParanoid" id="A0A077ZSN2"/>
<comment type="catalytic activity">
    <reaction evidence="9">
        <text>an all-trans-polyprenyl diphosphate + 4-hydroxybenzoate = a 4-hydroxy-3-(all-trans-polyprenyl)benzoate + diphosphate</text>
        <dbReference type="Rhea" id="RHEA:44504"/>
        <dbReference type="Rhea" id="RHEA-COMP:9514"/>
        <dbReference type="Rhea" id="RHEA-COMP:9564"/>
        <dbReference type="ChEBI" id="CHEBI:17879"/>
        <dbReference type="ChEBI" id="CHEBI:33019"/>
        <dbReference type="ChEBI" id="CHEBI:58914"/>
        <dbReference type="ChEBI" id="CHEBI:78396"/>
        <dbReference type="EC" id="2.5.1.39"/>
    </reaction>
</comment>
<dbReference type="HAMAP" id="MF_01635">
    <property type="entry name" value="UbiA"/>
    <property type="match status" value="1"/>
</dbReference>
<feature type="transmembrane region" description="Helical" evidence="9">
    <location>
        <begin position="466"/>
        <end position="489"/>
    </location>
</feature>
<dbReference type="Proteomes" id="UP000039865">
    <property type="component" value="Unassembled WGS sequence"/>
</dbReference>
<keyword evidence="9" id="KW-0496">Mitochondrion</keyword>
<dbReference type="FunFam" id="1.10.357.140:FF:000008">
    <property type="entry name" value="4-hydroxybenzoate octaprenyltransferase"/>
    <property type="match status" value="1"/>
</dbReference>
<dbReference type="OrthoDB" id="18170at2759"/>
<sequence>MRPRLRLFYSAMMVSFIPFILKQTFEKCIQFFITQHSLIQYIDLGTDDFRMIYRQNMPIGFLAGSLTTFIVLSRRPEYLLLGGAIGMLHSLLYTWTLRYHITQKYKELLVEDKFNPLLVDQNNLTQDDKNILFLEQQESQRRLDKLNQMKEIKEIDQSKEIKFVKSVSSDQEKLKKCLYQHQITLDDREVSQDLIYSIIGKRFHECLKTQSTNPEFQQLSNKELIHQVCRKERLTFFNYLKMNTLDGNEINEETVKDMINREYMFYFKRDEQPNIYDDGLLSYIPFMKKFSKSFSLKSSQPKQLQIHSFSSQNQSNDEQNEKKVQTLYDKIDPYLRLARFNRQIGTQLLLLPCYWGLALGSPTLIPSIKMISLFTFGALATRSAGCIINDYLDRDIDKHVERTKARPLTTGELTPNQVAAFFSGLMAINFGVLFSLPWECVKYGLMVTPVVFMYPTFKRFFPVPQLVLGVAFNSGVFIGYAAVASQLAANLSVCLPFYLGGILWTIIYDTIYAFQDREFDKKLGLKSAAITFENNPHQILSVLSGLSSLCFLIGGINAGFGMPYFLGLSTVMAHYAWQMKTLDINDPKKCWNLFTANRYLGLLLTLAILLGKSQQLSKDDQKIEQNS</sequence>
<dbReference type="PANTHER" id="PTHR11048:SF28">
    <property type="entry name" value="4-HYDROXYBENZOATE POLYPRENYLTRANSFERASE, MITOCHONDRIAL"/>
    <property type="match status" value="1"/>
</dbReference>
<organism evidence="10 11">
    <name type="scientific">Stylonychia lemnae</name>
    <name type="common">Ciliate</name>
    <dbReference type="NCBI Taxonomy" id="5949"/>
    <lineage>
        <taxon>Eukaryota</taxon>
        <taxon>Sar</taxon>
        <taxon>Alveolata</taxon>
        <taxon>Ciliophora</taxon>
        <taxon>Intramacronucleata</taxon>
        <taxon>Spirotrichea</taxon>
        <taxon>Stichotrichia</taxon>
        <taxon>Sporadotrichida</taxon>
        <taxon>Oxytrichidae</taxon>
        <taxon>Stylonychinae</taxon>
        <taxon>Stylonychia</taxon>
    </lineage>
</organism>
<accession>A0A077ZSN2</accession>
<evidence type="ECO:0000313" key="10">
    <source>
        <dbReference type="EMBL" id="CDW72574.1"/>
    </source>
</evidence>
<gene>
    <name evidence="10" type="primary">Contig4184.g189</name>
    <name evidence="10" type="ORF">STYLEM_1536</name>
</gene>
<evidence type="ECO:0000256" key="7">
    <source>
        <dbReference type="ARBA" id="ARBA00022989"/>
    </source>
</evidence>
<evidence type="ECO:0000256" key="6">
    <source>
        <dbReference type="ARBA" id="ARBA00022692"/>
    </source>
</evidence>
<comment type="subcellular location">
    <subcellularLocation>
        <location evidence="2">Membrane</location>
        <topology evidence="2">Multi-pass membrane protein</topology>
    </subcellularLocation>
    <subcellularLocation>
        <location evidence="9">Mitochondrion inner membrane</location>
        <topology evidence="9">Multi-pass membrane protein</topology>
        <orientation evidence="9">Matrix side</orientation>
    </subcellularLocation>
</comment>
<evidence type="ECO:0000256" key="9">
    <source>
        <dbReference type="HAMAP-Rule" id="MF_03189"/>
    </source>
</evidence>
<evidence type="ECO:0000256" key="5">
    <source>
        <dbReference type="ARBA" id="ARBA00022679"/>
    </source>
</evidence>
<dbReference type="NCBIfam" id="TIGR01474">
    <property type="entry name" value="ubiA_proteo"/>
    <property type="match status" value="1"/>
</dbReference>